<protein>
    <submittedName>
        <fullName evidence="3">RimK-like ATP-grasp domain-containing protein</fullName>
    </submittedName>
</protein>
<dbReference type="Gene3D" id="3.30.470.20">
    <property type="entry name" value="ATP-grasp fold, B domain"/>
    <property type="match status" value="1"/>
</dbReference>
<organism evidence="3 4">
    <name type="scientific">Alicyclobacillus sacchari</name>
    <dbReference type="NCBI Taxonomy" id="392010"/>
    <lineage>
        <taxon>Bacteria</taxon>
        <taxon>Bacillati</taxon>
        <taxon>Bacillota</taxon>
        <taxon>Bacilli</taxon>
        <taxon>Bacillales</taxon>
        <taxon>Alicyclobacillaceae</taxon>
        <taxon>Alicyclobacillus</taxon>
    </lineage>
</organism>
<comment type="caution">
    <text evidence="3">The sequence shown here is derived from an EMBL/GenBank/DDBJ whole genome shotgun (WGS) entry which is preliminary data.</text>
</comment>
<evidence type="ECO:0000313" key="3">
    <source>
        <dbReference type="EMBL" id="TDY47910.1"/>
    </source>
</evidence>
<keyword evidence="1" id="KW-0067">ATP-binding</keyword>
<feature type="domain" description="ATP-grasp" evidence="2">
    <location>
        <begin position="100"/>
        <end position="307"/>
    </location>
</feature>
<accession>A0A4R8LPZ6</accession>
<dbReference type="GO" id="GO:0005524">
    <property type="term" value="F:ATP binding"/>
    <property type="evidence" value="ECO:0007669"/>
    <property type="project" value="UniProtKB-UniRule"/>
</dbReference>
<sequence length="323" mass="35756">MKKVYILHENPEWTIHLTRRLDELSVPYETWDLAQGQLDLSSVPPEGVFYSRMSASSHTRDHRYAVEYTTAVLAWLESHGRRVINGSQALQIEISKAHQAMALWRAGIPSPRTSIAVGEEQLTAAAQAFAGRPYIVKHNRAGKGLGVQLFRDVASLEAMLAKGAYDAPVDGVWIIQEYIESPDATITRCEFVGGKFLYAVRVDTSEGFELCPADSCQIGDMFCPVGESGMRPKFEIVEGHPHEWIESYERMLAANGILVAGIESIRDRSGRVYTYDINTNTNYNSDAEVRAGIYGMLAVATFLKQELNNLAYASAANEGVTTT</sequence>
<dbReference type="InterPro" id="IPR011761">
    <property type="entry name" value="ATP-grasp"/>
</dbReference>
<dbReference type="PANTHER" id="PTHR21621:SF0">
    <property type="entry name" value="BETA-CITRYLGLUTAMATE SYNTHASE B-RELATED"/>
    <property type="match status" value="1"/>
</dbReference>
<gene>
    <name evidence="3" type="ORF">C7445_10589</name>
</gene>
<dbReference type="GO" id="GO:0046872">
    <property type="term" value="F:metal ion binding"/>
    <property type="evidence" value="ECO:0007669"/>
    <property type="project" value="InterPro"/>
</dbReference>
<dbReference type="GO" id="GO:0018169">
    <property type="term" value="F:ribosomal S6-glutamic acid ligase activity"/>
    <property type="evidence" value="ECO:0007669"/>
    <property type="project" value="TreeGrafter"/>
</dbReference>
<dbReference type="RefSeq" id="WP_134159304.1">
    <property type="nucleotide sequence ID" value="NZ_SORF01000005.1"/>
</dbReference>
<dbReference type="SUPFAM" id="SSF56059">
    <property type="entry name" value="Glutathione synthetase ATP-binding domain-like"/>
    <property type="match status" value="1"/>
</dbReference>
<dbReference type="PROSITE" id="PS50975">
    <property type="entry name" value="ATP_GRASP"/>
    <property type="match status" value="1"/>
</dbReference>
<dbReference type="GO" id="GO:0009432">
    <property type="term" value="P:SOS response"/>
    <property type="evidence" value="ECO:0007669"/>
    <property type="project" value="TreeGrafter"/>
</dbReference>
<dbReference type="Proteomes" id="UP000294581">
    <property type="component" value="Unassembled WGS sequence"/>
</dbReference>
<dbReference type="InterPro" id="IPR013651">
    <property type="entry name" value="ATP-grasp_RimK-type"/>
</dbReference>
<dbReference type="OrthoDB" id="4789744at2"/>
<keyword evidence="1" id="KW-0547">Nucleotide-binding</keyword>
<dbReference type="EMBL" id="SORF01000005">
    <property type="protein sequence ID" value="TDY47910.1"/>
    <property type="molecule type" value="Genomic_DNA"/>
</dbReference>
<keyword evidence="4" id="KW-1185">Reference proteome</keyword>
<dbReference type="PANTHER" id="PTHR21621">
    <property type="entry name" value="RIBOSOMAL PROTEIN S6 MODIFICATION PROTEIN"/>
    <property type="match status" value="1"/>
</dbReference>
<proteinExistence type="predicted"/>
<dbReference type="AlphaFoldDB" id="A0A4R8LPZ6"/>
<dbReference type="GO" id="GO:0005737">
    <property type="term" value="C:cytoplasm"/>
    <property type="evidence" value="ECO:0007669"/>
    <property type="project" value="TreeGrafter"/>
</dbReference>
<reference evidence="3 4" key="1">
    <citation type="submission" date="2019-03" db="EMBL/GenBank/DDBJ databases">
        <title>Genomic Encyclopedia of Type Strains, Phase IV (KMG-IV): sequencing the most valuable type-strain genomes for metagenomic binning, comparative biology and taxonomic classification.</title>
        <authorList>
            <person name="Goeker M."/>
        </authorList>
    </citation>
    <scope>NUCLEOTIDE SEQUENCE [LARGE SCALE GENOMIC DNA]</scope>
    <source>
        <strain evidence="3 4">DSM 17974</strain>
    </source>
</reference>
<name>A0A4R8LPZ6_9BACL</name>
<dbReference type="Pfam" id="PF08443">
    <property type="entry name" value="RimK"/>
    <property type="match status" value="1"/>
</dbReference>
<evidence type="ECO:0000313" key="4">
    <source>
        <dbReference type="Proteomes" id="UP000294581"/>
    </source>
</evidence>
<evidence type="ECO:0000259" key="2">
    <source>
        <dbReference type="PROSITE" id="PS50975"/>
    </source>
</evidence>
<evidence type="ECO:0000256" key="1">
    <source>
        <dbReference type="PROSITE-ProRule" id="PRU00409"/>
    </source>
</evidence>